<dbReference type="EMBL" id="JAHVXZ010000003">
    <property type="protein sequence ID" value="MBW1257092.1"/>
    <property type="molecule type" value="Genomic_DNA"/>
</dbReference>
<accession>A0ABS6VCQ1</accession>
<protein>
    <submittedName>
        <fullName evidence="1">Uncharacterized protein</fullName>
    </submittedName>
</protein>
<reference evidence="1 2" key="1">
    <citation type="submission" date="2021-07" db="EMBL/GenBank/DDBJ databases">
        <title>A novel phosphonate cluster across the Pantoea species complex is important for pathogenicity in onion.</title>
        <authorList>
            <person name="Zhao M."/>
            <person name="Stice S."/>
            <person name="Shin G.Y."/>
            <person name="Coutinho T."/>
            <person name="Gitaitis R."/>
            <person name="Kvitko B."/>
            <person name="Dutta B."/>
        </authorList>
    </citation>
    <scope>NUCLEOTIDE SEQUENCE [LARGE SCALE GENOMIC DNA]</scope>
    <source>
        <strain evidence="1 2">BD 382</strain>
    </source>
</reference>
<name>A0ABS6VCQ1_9GAMM</name>
<dbReference type="Proteomes" id="UP001197236">
    <property type="component" value="Unassembled WGS sequence"/>
</dbReference>
<evidence type="ECO:0000313" key="2">
    <source>
        <dbReference type="Proteomes" id="UP001197236"/>
    </source>
</evidence>
<evidence type="ECO:0000313" key="1">
    <source>
        <dbReference type="EMBL" id="MBW1257092.1"/>
    </source>
</evidence>
<gene>
    <name evidence="1" type="ORF">KYI95_07705</name>
</gene>
<organism evidence="1 2">
    <name type="scientific">Pantoea allii</name>
    <dbReference type="NCBI Taxonomy" id="574096"/>
    <lineage>
        <taxon>Bacteria</taxon>
        <taxon>Pseudomonadati</taxon>
        <taxon>Pseudomonadota</taxon>
        <taxon>Gammaproteobacteria</taxon>
        <taxon>Enterobacterales</taxon>
        <taxon>Erwiniaceae</taxon>
        <taxon>Pantoea</taxon>
    </lineage>
</organism>
<keyword evidence="2" id="KW-1185">Reference proteome</keyword>
<proteinExistence type="predicted"/>
<comment type="caution">
    <text evidence="1">The sequence shown here is derived from an EMBL/GenBank/DDBJ whole genome shotgun (WGS) entry which is preliminary data.</text>
</comment>
<dbReference type="RefSeq" id="WP_096012304.1">
    <property type="nucleotide sequence ID" value="NZ_CP193910.1"/>
</dbReference>
<sequence>MDFGVALSDNSGNPFYIKGTMPLTLMGKQTFSIPSGGLGSAVVHENDNVLRLFYYDASGGDGYAFYSRDTQNRGVLTYGGNNRSCVITLYTFGYQYQNPPKFGIGIFDNASPRRCIIHNQSKVLSNVQNLGTEGDENAGYKISVNLSGRWAVSPVMTGLITGVINQGGQAYPFQSVFYARSLYDGNSSAIASILDKGVPTGGVSNVTYSNFRNRVFAVDMSRY</sequence>